<evidence type="ECO:0000313" key="2">
    <source>
        <dbReference type="Proteomes" id="UP000294650"/>
    </source>
</evidence>
<dbReference type="InterPro" id="IPR007396">
    <property type="entry name" value="TR_PAI2-type"/>
</dbReference>
<organism evidence="1 2">
    <name type="scientific">Melghiribacillus thermohalophilus</name>
    <dbReference type="NCBI Taxonomy" id="1324956"/>
    <lineage>
        <taxon>Bacteria</taxon>
        <taxon>Bacillati</taxon>
        <taxon>Bacillota</taxon>
        <taxon>Bacilli</taxon>
        <taxon>Bacillales</taxon>
        <taxon>Bacillaceae</taxon>
        <taxon>Melghiribacillus</taxon>
    </lineage>
</organism>
<dbReference type="PANTHER" id="PTHR35802">
    <property type="entry name" value="PROTEASE SYNTHASE AND SPORULATION PROTEIN PAI 2"/>
    <property type="match status" value="1"/>
</dbReference>
<sequence>MLVFIEHNDKLKRMIIVYISEKDRLDHDEAVQIMKSYPFAILISLDEHRPLATHIPVEIRAEKGKLYATGHIAYGNMQKKTLDHNRDVLLIFQGPHAYISSSWYEKEDVPTWNYIAVHAYGTSRVITDDELISALGNMLKHYESHRENGRLWDTFDPDFIRRQMKGIVGFELEITSIQAAAKMSQNRSDTDYKSIVAELEKSNQKEEIQVAKWMREKRKGLFK</sequence>
<accession>A0A4R3MWZ4</accession>
<keyword evidence="2" id="KW-1185">Reference proteome</keyword>
<dbReference type="Gene3D" id="2.30.110.10">
    <property type="entry name" value="Electron Transport, Fmn-binding Protein, Chain A"/>
    <property type="match status" value="1"/>
</dbReference>
<dbReference type="EMBL" id="SMAN01000012">
    <property type="protein sequence ID" value="TCT20884.1"/>
    <property type="molecule type" value="Genomic_DNA"/>
</dbReference>
<dbReference type="RefSeq" id="WP_243646818.1">
    <property type="nucleotide sequence ID" value="NZ_SMAN01000012.1"/>
</dbReference>
<dbReference type="PANTHER" id="PTHR35802:SF1">
    <property type="entry name" value="PROTEASE SYNTHASE AND SPORULATION PROTEIN PAI 2"/>
    <property type="match status" value="1"/>
</dbReference>
<protein>
    <submittedName>
        <fullName evidence="1">PaiB family negative transcriptional regulator</fullName>
    </submittedName>
</protein>
<proteinExistence type="predicted"/>
<comment type="caution">
    <text evidence="1">The sequence shown here is derived from an EMBL/GenBank/DDBJ whole genome shotgun (WGS) entry which is preliminary data.</text>
</comment>
<evidence type="ECO:0000313" key="1">
    <source>
        <dbReference type="EMBL" id="TCT20884.1"/>
    </source>
</evidence>
<dbReference type="InterPro" id="IPR012349">
    <property type="entry name" value="Split_barrel_FMN-bd"/>
</dbReference>
<name>A0A4R3MWZ4_9BACI</name>
<dbReference type="AlphaFoldDB" id="A0A4R3MWZ4"/>
<gene>
    <name evidence="1" type="ORF">EDD68_11212</name>
</gene>
<dbReference type="Proteomes" id="UP000294650">
    <property type="component" value="Unassembled WGS sequence"/>
</dbReference>
<reference evidence="1 2" key="1">
    <citation type="submission" date="2019-03" db="EMBL/GenBank/DDBJ databases">
        <title>Genomic Encyclopedia of Type Strains, Phase IV (KMG-IV): sequencing the most valuable type-strain genomes for metagenomic binning, comparative biology and taxonomic classification.</title>
        <authorList>
            <person name="Goeker M."/>
        </authorList>
    </citation>
    <scope>NUCLEOTIDE SEQUENCE [LARGE SCALE GENOMIC DNA]</scope>
    <source>
        <strain evidence="1 2">DSM 25894</strain>
    </source>
</reference>
<dbReference type="SUPFAM" id="SSF50475">
    <property type="entry name" value="FMN-binding split barrel"/>
    <property type="match status" value="1"/>
</dbReference>
<dbReference type="Pfam" id="PF04299">
    <property type="entry name" value="FMN_bind_2"/>
    <property type="match status" value="1"/>
</dbReference>
<dbReference type="PIRSF" id="PIRSF010372">
    <property type="entry name" value="PaiB"/>
    <property type="match status" value="1"/>
</dbReference>